<keyword evidence="8" id="KW-1185">Reference proteome</keyword>
<dbReference type="PRINTS" id="PR01341">
    <property type="entry name" value="SALSPVBPROT"/>
</dbReference>
<dbReference type="RefSeq" id="WP_344763793.1">
    <property type="nucleotide sequence ID" value="NZ_BAAAZE010000010.1"/>
</dbReference>
<comment type="subcellular location">
    <subcellularLocation>
        <location evidence="1">Secreted</location>
    </subcellularLocation>
</comment>
<evidence type="ECO:0000313" key="7">
    <source>
        <dbReference type="EMBL" id="GAA4026851.1"/>
    </source>
</evidence>
<evidence type="ECO:0000256" key="4">
    <source>
        <dbReference type="SAM" id="MobiDB-lite"/>
    </source>
</evidence>
<dbReference type="PANTHER" id="PTHR32305">
    <property type="match status" value="1"/>
</dbReference>
<evidence type="ECO:0000259" key="5">
    <source>
        <dbReference type="Pfam" id="PF12255"/>
    </source>
</evidence>
<dbReference type="Pfam" id="PF12255">
    <property type="entry name" value="TcdB_toxin_midC"/>
    <property type="match status" value="1"/>
</dbReference>
<evidence type="ECO:0000259" key="6">
    <source>
        <dbReference type="Pfam" id="PF12256"/>
    </source>
</evidence>
<dbReference type="InterPro" id="IPR022045">
    <property type="entry name" value="TcdB_toxin_mid/N"/>
</dbReference>
<dbReference type="EMBL" id="BAAAZE010000010">
    <property type="protein sequence ID" value="GAA4026851.1"/>
    <property type="molecule type" value="Genomic_DNA"/>
</dbReference>
<dbReference type="SUPFAM" id="SSF69318">
    <property type="entry name" value="Integrin alpha N-terminal domain"/>
    <property type="match status" value="1"/>
</dbReference>
<dbReference type="NCBIfam" id="TIGR03696">
    <property type="entry name" value="Rhs_assc_core"/>
    <property type="match status" value="1"/>
</dbReference>
<feature type="compositionally biased region" description="Basic and acidic residues" evidence="4">
    <location>
        <begin position="1"/>
        <end position="11"/>
    </location>
</feature>
<dbReference type="InterPro" id="IPR003284">
    <property type="entry name" value="Sal_SpvB"/>
</dbReference>
<name>A0ABP7TJ02_9BURK</name>
<dbReference type="Pfam" id="PF12256">
    <property type="entry name" value="TcdB_toxin_midN"/>
    <property type="match status" value="1"/>
</dbReference>
<evidence type="ECO:0000256" key="1">
    <source>
        <dbReference type="ARBA" id="ARBA00004613"/>
    </source>
</evidence>
<protein>
    <recommendedName>
        <fullName evidence="9">Toxin</fullName>
    </recommendedName>
</protein>
<dbReference type="InterPro" id="IPR028994">
    <property type="entry name" value="Integrin_alpha_N"/>
</dbReference>
<proteinExistence type="predicted"/>
<dbReference type="Pfam" id="PF03534">
    <property type="entry name" value="SpvB"/>
    <property type="match status" value="1"/>
</dbReference>
<keyword evidence="3" id="KW-0843">Virulence</keyword>
<reference evidence="8" key="1">
    <citation type="journal article" date="2019" name="Int. J. Syst. Evol. Microbiol.">
        <title>The Global Catalogue of Microorganisms (GCM) 10K type strain sequencing project: providing services to taxonomists for standard genome sequencing and annotation.</title>
        <authorList>
            <consortium name="The Broad Institute Genomics Platform"/>
            <consortium name="The Broad Institute Genome Sequencing Center for Infectious Disease"/>
            <person name="Wu L."/>
            <person name="Ma J."/>
        </authorList>
    </citation>
    <scope>NUCLEOTIDE SEQUENCE [LARGE SCALE GENOMIC DNA]</scope>
    <source>
        <strain evidence="8">JCM 16673</strain>
    </source>
</reference>
<evidence type="ECO:0000313" key="8">
    <source>
        <dbReference type="Proteomes" id="UP001501353"/>
    </source>
</evidence>
<feature type="domain" description="Insecticide toxin TcdB middle/C-terminal" evidence="5">
    <location>
        <begin position="930"/>
        <end position="1057"/>
    </location>
</feature>
<dbReference type="PANTHER" id="PTHR32305:SF15">
    <property type="entry name" value="PROTEIN RHSA-RELATED"/>
    <property type="match status" value="1"/>
</dbReference>
<dbReference type="InterPro" id="IPR022044">
    <property type="entry name" value="TcdB_toxin_mid/C"/>
</dbReference>
<organism evidence="7 8">
    <name type="scientific">Actimicrobium antarcticum</name>
    <dbReference type="NCBI Taxonomy" id="1051899"/>
    <lineage>
        <taxon>Bacteria</taxon>
        <taxon>Pseudomonadati</taxon>
        <taxon>Pseudomonadota</taxon>
        <taxon>Betaproteobacteria</taxon>
        <taxon>Burkholderiales</taxon>
        <taxon>Oxalobacteraceae</taxon>
        <taxon>Actimicrobium</taxon>
    </lineage>
</organism>
<gene>
    <name evidence="7" type="ORF">GCM10022212_26080</name>
</gene>
<accession>A0ABP7TJ02</accession>
<comment type="caution">
    <text evidence="7">The sequence shown here is derived from an EMBL/GenBank/DDBJ whole genome shotgun (WGS) entry which is preliminary data.</text>
</comment>
<keyword evidence="2" id="KW-0964">Secreted</keyword>
<evidence type="ECO:0008006" key="9">
    <source>
        <dbReference type="Google" id="ProtNLM"/>
    </source>
</evidence>
<dbReference type="InterPro" id="IPR050708">
    <property type="entry name" value="T6SS_VgrG/RHS"/>
</dbReference>
<sequence length="2535" mass="282483">MDKKVGKKSDESTSIFSTKGGRAEPHAIEVPKIELPKGGGAVRGIDEEFKVNASNGTASFSIPLPVAASRGVAPKLRMAYSSGGGNGVVGLGWDLVLPTIKRKTNQELPQYLDGHGDAPDSDTFLFAGAEDLVAQFERDVAGAFVSHPDGSYQIREYDAPIGNFTVRRYLPRVEGGFARIERWTHKIDGETRWRVTSADNVTTLLGWSDQSRIADPSDARRVYEWLPEFVYDDRGNCSHYLYRPDDDTGFVPELPHHANRSRAGLLTYTNRYLSRVLYGNQTPFHTLADAYPADSDYLFETAFDYGDYDLAAPFASGGAWDFRADAFSDYKPGFELRCTRLCRRVLQWHHFPDLPGGKALVQSLDLTYDTSTEQHFTYLASVTTTGYAKRPDGSYTSKRLPPFVFSYQPHAWDKTLRTVTQENIVHAPIGIAPPYLFTDLYSEGLSGILAEQADGWYYKRNMGDGRFTRARKVSPKPSFSGLGQHLTLTDLDSDGTKQLVNLAEPPKGYFELATDEPRFHAFGQVPNLDVTDPYARLIDLTGDGKPDLLITEDQVFTWYESQGRDGFGPPRKVPKPFDEELGPAIVFSDSRQSIFLADMVGDGQTDIVRVRQSDVCYWPNRGRGRFGPRVIMDRPPVLAAPDAFSATRVRLADIDGSGTNDLIYLGQHAISCWLNFNGNAYARSAIVFDAVPDLHNQADISVTDLMGTGTSCIVWSSPLDKDRNAPLRYIDLMGSRKPHLMTSYRNNLGKEVRLDYTPSTRFYLDDEAAGEPWVTKLHFPVHCLSRVETIDQITGHRLVNHYRYRHGYYDHAEREFRGFGMSEKRDSEQFEHWALGGASNIVDKTLHQAPVVSRTWFHTGSMIDQHRLFGLFAADFWYNAMARAGFPVTHHEHALPDAKLVAAPGVDPALVGALSATQWRAAVRSCRSMPLRSEVFALDAPTLAATPAQIETQLTPFAVTTNNCLIELLQPQGQNRHAVFTPKESEVITYQYERNADNARVSHTLNVRFDEYGNVLESAKVAYPRRIADPALPAPTAAAQAQTLISYRHARFTDDRITGDNYRLRVPSEEHNFELRGVAKVGDFYVLQDFVNVLALAAEVPFQQIDNSPLPGAPEKRLLELLRIIYYKDDLSGPLALHQQGRQGLDFETYQLAYTADLLTDIFGGKATDAVMLEGRYTHLDGDDRWWVRSGSLQYKLPAQSVADAAARFYMPISYTDPFGGVTKVTYLDNFFLFIGRTEDALGNVTSIEQFDYRTLLARRLKDINDNLSEALADELGMIKATALLGKGAEADDLAGLSEFSTPAEDAAIAAYFNSASSAELVTRGKALLAHATTRFVYDLNAFVDSASPVVAGSILREQHFRDQPDSPVLLSFEYSDGFNRLVLKKGQAEPGPAWQVTLGPGVSVAISEVDTTPELRWVGTGRTVVNNKGNAVKKYEPYFSVTHRHESQKELVESGVTAVFYHDALSRLYKTVLPDGTFSTTSFNAWQQRLYEQGDTVTQSSWYIDRAGSLIDAALLAEGKDPLKEKAAALASAAYDDTPSILDFDTMGRPVLQTQHNRLDGIDSLYRTSMKLDIEGCLRQVTDARGNVVTRSKYDLIGEQTWQESIDSGQRWTLDNVADRPLRSWDERGHTFAHSYDAIGRPRDSRIVGGDGAVALNHIYERNVYGEGEPNAKALNLRGQAVRTYDTGGMVEVRQFNFKSQPLASQRRLFAAYKEVPDWTDANLATGLEPDIYVTALAYDGLGRTVKTTLPDGDIENVVFNAAGLIERKSVSHNGIDDSVIAQIDYNAKGQRTRMVLGNGVVTTYRYDRQNFTLIRLTSRTAGGDLLQDLRFTFDAASNVTHIDDRAIPAQFFNNQMVTGTTTYRYDAIYRLADATGRENNGALAFGAQDNWNDTGYLHDANAGDPAAMRNYAQFYTYDPLGNITRMRHQASGNNWTRDYNYAAGNNRMLSTVQGMQVYNYGYHPQHGFINAMPHLEDLGWNFKEKLVRSVRQKALTGTPETTYYQYSADGTRLRKITENAAPAGEVPTRKEERVYIGTYERYRKFSGANTGLVRHGLSVHDASGRLALIETRNGVNDGTDLRRVRYQLANHLSSVSLEVDDLGNVISYEQYHPFGSTAYQARNAAVKVAAKRYRYTGRERDEETGLEYHAARYYLPWLGRWLSPDPIGTGDGLNVYRYAKNNPGSFSDTNGNETDEQKASRMFEDFLKEQKVDYRKEVPFKVEVNGKWVEGRADFFVETKDGWKPVEMKGKANSPWTKAQKEYLPSLQAGSKFETIGTSKFSTKVSGSGGGQVMNVHTVASGKYDFQKEVSTSYIRRPKGDATKGEKITVTKDVDGNVLRETREPHTSVGTRSATPPPKVDVKEPHVKVTEPKVHFREPHVKVRGKGILLGVIVAGVTYLVTNDAYAAGQSVNPAAETTDALVEGKGVDGFAWGVVKDIWYLTPMGFVHATGQLAWDLNQAAMAASHFPVPEGWIEKMTAEGRNPFCALCHDSRGPLSAAAREGTQRNKMFNEFKIDITDADREALLRFIQSQ</sequence>
<evidence type="ECO:0000256" key="2">
    <source>
        <dbReference type="ARBA" id="ARBA00022525"/>
    </source>
</evidence>
<dbReference type="Gene3D" id="2.180.10.10">
    <property type="entry name" value="RHS repeat-associated core"/>
    <property type="match status" value="1"/>
</dbReference>
<feature type="domain" description="Insecticide toxin TcdB middle/N-terminal" evidence="6">
    <location>
        <begin position="694"/>
        <end position="828"/>
    </location>
</feature>
<dbReference type="InterPro" id="IPR022385">
    <property type="entry name" value="Rhs_assc_core"/>
</dbReference>
<feature type="region of interest" description="Disordered" evidence="4">
    <location>
        <begin position="1"/>
        <end position="23"/>
    </location>
</feature>
<feature type="region of interest" description="Disordered" evidence="4">
    <location>
        <begin position="2343"/>
        <end position="2364"/>
    </location>
</feature>
<evidence type="ECO:0000256" key="3">
    <source>
        <dbReference type="ARBA" id="ARBA00023026"/>
    </source>
</evidence>
<dbReference type="Proteomes" id="UP001501353">
    <property type="component" value="Unassembled WGS sequence"/>
</dbReference>